<evidence type="ECO:0000313" key="5">
    <source>
        <dbReference type="EMBL" id="NMQ18567.1"/>
    </source>
</evidence>
<dbReference type="InterPro" id="IPR023646">
    <property type="entry name" value="Prisomal_replication_PriB"/>
</dbReference>
<dbReference type="SUPFAM" id="SSF50249">
    <property type="entry name" value="Nucleic acid-binding proteins"/>
    <property type="match status" value="1"/>
</dbReference>
<dbReference type="NCBIfam" id="TIGR04418">
    <property type="entry name" value="PriB_gamma"/>
    <property type="match status" value="1"/>
</dbReference>
<keyword evidence="2 4" id="KW-0235">DNA replication</keyword>
<dbReference type="Gene3D" id="2.40.50.140">
    <property type="entry name" value="Nucleic acid-binding proteins"/>
    <property type="match status" value="1"/>
</dbReference>
<protein>
    <recommendedName>
        <fullName evidence="4">Replication restart protein PriB</fullName>
    </recommendedName>
</protein>
<name>A0ABX1TGT0_9GAMM</name>
<dbReference type="EMBL" id="SPMZ01000014">
    <property type="protein sequence ID" value="NMQ18567.1"/>
    <property type="molecule type" value="Genomic_DNA"/>
</dbReference>
<comment type="caution">
    <text evidence="5">The sequence shown here is derived from an EMBL/GenBank/DDBJ whole genome shotgun (WGS) entry which is preliminary data.</text>
</comment>
<dbReference type="Proteomes" id="UP000760480">
    <property type="component" value="Unassembled WGS sequence"/>
</dbReference>
<keyword evidence="3 4" id="KW-0238">DNA-binding</keyword>
<dbReference type="Pfam" id="PF22657">
    <property type="entry name" value="SSB_1"/>
    <property type="match status" value="1"/>
</dbReference>
<evidence type="ECO:0000256" key="1">
    <source>
        <dbReference type="ARBA" id="ARBA00022515"/>
    </source>
</evidence>
<dbReference type="PROSITE" id="PS50935">
    <property type="entry name" value="SSB"/>
    <property type="match status" value="1"/>
</dbReference>
<keyword evidence="1 4" id="KW-0639">Primosome</keyword>
<accession>A0ABX1TGT0</accession>
<reference evidence="5 6" key="1">
    <citation type="submission" date="2019-03" db="EMBL/GenBank/DDBJ databases">
        <title>Metabolic reconstructions from genomes of highly enriched 'Candidatus Accumulibacter' and 'Candidatus Competibacter' bioreactor populations.</title>
        <authorList>
            <person name="Annavajhala M.K."/>
            <person name="Welles L."/>
            <person name="Abbas B."/>
            <person name="Sorokin D."/>
            <person name="Park H."/>
            <person name="Van Loosdrecht M."/>
            <person name="Chandran K."/>
        </authorList>
    </citation>
    <scope>NUCLEOTIDE SEQUENCE [LARGE SCALE GENOMIC DNA]</scope>
    <source>
        <strain evidence="5 6">SBR_G</strain>
    </source>
</reference>
<evidence type="ECO:0000313" key="6">
    <source>
        <dbReference type="Proteomes" id="UP000760480"/>
    </source>
</evidence>
<comment type="function">
    <text evidence="4">Involved in the restart of stalled replication forks, which reloads the replicative helicase on sites other than the origin of replication; the PriA-PriB pathway is the major replication restart pathway. During primosome assembly it facilitates complex formation between PriA and DnaT on DNA; stabilizes PriA on DNA. Stimulates the DNA unwinding activity of PriA helicase.</text>
</comment>
<gene>
    <name evidence="4 5" type="primary">priB</name>
    <name evidence="5" type="ORF">E4P82_04750</name>
</gene>
<keyword evidence="6" id="KW-1185">Reference proteome</keyword>
<evidence type="ECO:0000256" key="4">
    <source>
        <dbReference type="HAMAP-Rule" id="MF_00720"/>
    </source>
</evidence>
<dbReference type="PIRSF" id="PIRSF003135">
    <property type="entry name" value="Primosomal_n"/>
    <property type="match status" value="1"/>
</dbReference>
<sequence length="113" mass="12096">MPSAPPADNCLLIVGQVAGSCETRQSPAGVPISRFLLEHHSGQVEAGISREARCRIPVVACGEALTGIAGSLVAGTRLRVRGFVSRANYREGEYRLVLHAARIEMLDHESSED</sequence>
<organism evidence="5 6">
    <name type="scientific">Candidatus Competibacter phosphatis</name>
    <dbReference type="NCBI Taxonomy" id="221280"/>
    <lineage>
        <taxon>Bacteria</taxon>
        <taxon>Pseudomonadati</taxon>
        <taxon>Pseudomonadota</taxon>
        <taxon>Gammaproteobacteria</taxon>
        <taxon>Candidatus Competibacteraceae</taxon>
        <taxon>Candidatus Competibacter</taxon>
    </lineage>
</organism>
<dbReference type="RefSeq" id="WP_169247826.1">
    <property type="nucleotide sequence ID" value="NZ_SPMZ01000014.1"/>
</dbReference>
<dbReference type="InterPro" id="IPR012340">
    <property type="entry name" value="NA-bd_OB-fold"/>
</dbReference>
<comment type="similarity">
    <text evidence="4">Belongs to the PriB family.</text>
</comment>
<comment type="subunit">
    <text evidence="4">Homodimer. Interacts with PriA and DnaT. Component of the replication restart primosome. Primosome assembly occurs via a 'hand-off' mechanism. PriA binds to replication forks, subsequently PriB then DnaT bind; DnaT then displaces ssDNA to generate the helicase loading substrate.</text>
</comment>
<dbReference type="InterPro" id="IPR000424">
    <property type="entry name" value="Primosome_PriB/ssb"/>
</dbReference>
<evidence type="ECO:0000256" key="2">
    <source>
        <dbReference type="ARBA" id="ARBA00022705"/>
    </source>
</evidence>
<dbReference type="HAMAP" id="MF_00720">
    <property type="entry name" value="PriB"/>
    <property type="match status" value="1"/>
</dbReference>
<evidence type="ECO:0000256" key="3">
    <source>
        <dbReference type="ARBA" id="ARBA00023125"/>
    </source>
</evidence>
<proteinExistence type="inferred from homology"/>